<evidence type="ECO:0000259" key="6">
    <source>
        <dbReference type="PROSITE" id="PS50977"/>
    </source>
</evidence>
<dbReference type="KEGG" id="slt:Slit_1136"/>
<dbReference type="InterPro" id="IPR050109">
    <property type="entry name" value="HTH-type_TetR-like_transc_reg"/>
</dbReference>
<keyword evidence="3 5" id="KW-0238">DNA-binding</keyword>
<dbReference type="PRINTS" id="PR00455">
    <property type="entry name" value="HTHTETR"/>
</dbReference>
<dbReference type="EMBL" id="CP001965">
    <property type="protein sequence ID" value="ADE11374.1"/>
    <property type="molecule type" value="Genomic_DNA"/>
</dbReference>
<feature type="DNA-binding region" description="H-T-H motif" evidence="5">
    <location>
        <begin position="36"/>
        <end position="55"/>
    </location>
</feature>
<dbReference type="Proteomes" id="UP000001625">
    <property type="component" value="Chromosome"/>
</dbReference>
<evidence type="ECO:0000313" key="7">
    <source>
        <dbReference type="EMBL" id="ADE11374.1"/>
    </source>
</evidence>
<keyword evidence="4" id="KW-0804">Transcription</keyword>
<evidence type="ECO:0000256" key="2">
    <source>
        <dbReference type="ARBA" id="ARBA00023015"/>
    </source>
</evidence>
<dbReference type="SUPFAM" id="SSF48498">
    <property type="entry name" value="Tetracyclin repressor-like, C-terminal domain"/>
    <property type="match status" value="1"/>
</dbReference>
<dbReference type="eggNOG" id="COG1309">
    <property type="taxonomic scope" value="Bacteria"/>
</dbReference>
<dbReference type="PROSITE" id="PS01081">
    <property type="entry name" value="HTH_TETR_1"/>
    <property type="match status" value="1"/>
</dbReference>
<evidence type="ECO:0000256" key="1">
    <source>
        <dbReference type="ARBA" id="ARBA00022491"/>
    </source>
</evidence>
<keyword evidence="2" id="KW-0805">Transcription regulation</keyword>
<dbReference type="GO" id="GO:0003700">
    <property type="term" value="F:DNA-binding transcription factor activity"/>
    <property type="evidence" value="ECO:0007669"/>
    <property type="project" value="TreeGrafter"/>
</dbReference>
<evidence type="ECO:0000256" key="5">
    <source>
        <dbReference type="PROSITE-ProRule" id="PRU00335"/>
    </source>
</evidence>
<feature type="domain" description="HTH tetR-type" evidence="6">
    <location>
        <begin position="13"/>
        <end position="73"/>
    </location>
</feature>
<dbReference type="Gene3D" id="1.10.357.10">
    <property type="entry name" value="Tetracycline Repressor, domain 2"/>
    <property type="match status" value="1"/>
</dbReference>
<dbReference type="HOGENOM" id="CLU_069356_12_3_4"/>
<reference evidence="7 8" key="1">
    <citation type="submission" date="2010-03" db="EMBL/GenBank/DDBJ databases">
        <title>Complete sequence of Sideroxydans lithotrophicus ES-1.</title>
        <authorList>
            <consortium name="US DOE Joint Genome Institute"/>
            <person name="Lucas S."/>
            <person name="Copeland A."/>
            <person name="Lapidus A."/>
            <person name="Cheng J.-F."/>
            <person name="Bruce D."/>
            <person name="Goodwin L."/>
            <person name="Pitluck S."/>
            <person name="Munk A.C."/>
            <person name="Detter J.C."/>
            <person name="Han C."/>
            <person name="Tapia R."/>
            <person name="Larimer F."/>
            <person name="Land M."/>
            <person name="Hauser L."/>
            <person name="Kyrpides N."/>
            <person name="Ivanova N."/>
            <person name="Emerson D."/>
            <person name="Woyke T."/>
        </authorList>
    </citation>
    <scope>NUCLEOTIDE SEQUENCE [LARGE SCALE GENOMIC DNA]</scope>
    <source>
        <strain evidence="7 8">ES-1</strain>
    </source>
</reference>
<dbReference type="GO" id="GO:0000976">
    <property type="term" value="F:transcription cis-regulatory region binding"/>
    <property type="evidence" value="ECO:0007669"/>
    <property type="project" value="TreeGrafter"/>
</dbReference>
<dbReference type="InterPro" id="IPR036271">
    <property type="entry name" value="Tet_transcr_reg_TetR-rel_C_sf"/>
</dbReference>
<name>D5CQY8_SIDLE</name>
<proteinExistence type="predicted"/>
<evidence type="ECO:0000256" key="4">
    <source>
        <dbReference type="ARBA" id="ARBA00023163"/>
    </source>
</evidence>
<dbReference type="Pfam" id="PF00440">
    <property type="entry name" value="TetR_N"/>
    <property type="match status" value="1"/>
</dbReference>
<dbReference type="PANTHER" id="PTHR30055">
    <property type="entry name" value="HTH-TYPE TRANSCRIPTIONAL REGULATOR RUTR"/>
    <property type="match status" value="1"/>
</dbReference>
<dbReference type="OrthoDB" id="5293556at2"/>
<evidence type="ECO:0000313" key="8">
    <source>
        <dbReference type="Proteomes" id="UP000001625"/>
    </source>
</evidence>
<keyword evidence="8" id="KW-1185">Reference proteome</keyword>
<dbReference type="PROSITE" id="PS50977">
    <property type="entry name" value="HTH_TETR_2"/>
    <property type="match status" value="1"/>
</dbReference>
<protein>
    <submittedName>
        <fullName evidence="7">Transcriptional regulator, TetR family</fullName>
    </submittedName>
</protein>
<sequence length="207" mass="23163">MSEKEPKRRLSTEERQSEIIRVAVELAAEKGVDSVTTQDMANAMQLTQGAIFRHFATKDDIWVAVIEWIRERLMKVLDKAATGATDPLNTIERMFFAHIGFVSKHPAIPRLLFSELLHKKNSKLRQLIQGIISGYEARIAGLLEEAKLHKLVPGDLDSQSAAVLYIGMIQGLVMQSNIFGGKLSLQQQAEKTFPIFLHGIKTRSSPI</sequence>
<dbReference type="STRING" id="580332.Slit_1136"/>
<dbReference type="InterPro" id="IPR009057">
    <property type="entry name" value="Homeodomain-like_sf"/>
</dbReference>
<dbReference type="PANTHER" id="PTHR30055:SF234">
    <property type="entry name" value="HTH-TYPE TRANSCRIPTIONAL REGULATOR BETI"/>
    <property type="match status" value="1"/>
</dbReference>
<keyword evidence="1" id="KW-0678">Repressor</keyword>
<evidence type="ECO:0000256" key="3">
    <source>
        <dbReference type="ARBA" id="ARBA00023125"/>
    </source>
</evidence>
<dbReference type="RefSeq" id="WP_013029272.1">
    <property type="nucleotide sequence ID" value="NC_013959.1"/>
</dbReference>
<dbReference type="InterPro" id="IPR001647">
    <property type="entry name" value="HTH_TetR"/>
</dbReference>
<accession>D5CQY8</accession>
<organism evidence="7 8">
    <name type="scientific">Sideroxydans lithotrophicus (strain ES-1)</name>
    <dbReference type="NCBI Taxonomy" id="580332"/>
    <lineage>
        <taxon>Bacteria</taxon>
        <taxon>Pseudomonadati</taxon>
        <taxon>Pseudomonadota</taxon>
        <taxon>Betaproteobacteria</taxon>
        <taxon>Nitrosomonadales</taxon>
        <taxon>Gallionellaceae</taxon>
        <taxon>Sideroxydans</taxon>
    </lineage>
</organism>
<gene>
    <name evidence="7" type="ordered locus">Slit_1136</name>
</gene>
<dbReference type="InterPro" id="IPR023772">
    <property type="entry name" value="DNA-bd_HTH_TetR-type_CS"/>
</dbReference>
<dbReference type="AlphaFoldDB" id="D5CQY8"/>
<dbReference type="SUPFAM" id="SSF46689">
    <property type="entry name" value="Homeodomain-like"/>
    <property type="match status" value="1"/>
</dbReference>